<dbReference type="EMBL" id="JASCZI010008619">
    <property type="protein sequence ID" value="MED6117778.1"/>
    <property type="molecule type" value="Genomic_DNA"/>
</dbReference>
<protein>
    <submittedName>
        <fullName evidence="1">Uncharacterized protein</fullName>
    </submittedName>
</protein>
<name>A0ABU6R1W4_9FABA</name>
<dbReference type="Proteomes" id="UP001341840">
    <property type="component" value="Unassembled WGS sequence"/>
</dbReference>
<comment type="caution">
    <text evidence="1">The sequence shown here is derived from an EMBL/GenBank/DDBJ whole genome shotgun (WGS) entry which is preliminary data.</text>
</comment>
<keyword evidence="2" id="KW-1185">Reference proteome</keyword>
<sequence>MLMHHHTYSRDVQTTFFEDVFPKKNRRVCYGIVMVPIMVDTSMEIGQLPRSFKVVSIGLHFSKMHFNLSRSVIDAKEQAQ</sequence>
<proteinExistence type="predicted"/>
<gene>
    <name evidence="1" type="ORF">PIB30_113006</name>
</gene>
<reference evidence="1 2" key="1">
    <citation type="journal article" date="2023" name="Plants (Basel)">
        <title>Bridging the Gap: Combining Genomics and Transcriptomics Approaches to Understand Stylosanthes scabra, an Orphan Legume from the Brazilian Caatinga.</title>
        <authorList>
            <person name="Ferreira-Neto J.R.C."/>
            <person name="da Silva M.D."/>
            <person name="Binneck E."/>
            <person name="de Melo N.F."/>
            <person name="da Silva R.H."/>
            <person name="de Melo A.L.T.M."/>
            <person name="Pandolfi V."/>
            <person name="Bustamante F.O."/>
            <person name="Brasileiro-Vidal A.C."/>
            <person name="Benko-Iseppon A.M."/>
        </authorList>
    </citation>
    <scope>NUCLEOTIDE SEQUENCE [LARGE SCALE GENOMIC DNA]</scope>
    <source>
        <tissue evidence="1">Leaves</tissue>
    </source>
</reference>
<organism evidence="1 2">
    <name type="scientific">Stylosanthes scabra</name>
    <dbReference type="NCBI Taxonomy" id="79078"/>
    <lineage>
        <taxon>Eukaryota</taxon>
        <taxon>Viridiplantae</taxon>
        <taxon>Streptophyta</taxon>
        <taxon>Embryophyta</taxon>
        <taxon>Tracheophyta</taxon>
        <taxon>Spermatophyta</taxon>
        <taxon>Magnoliopsida</taxon>
        <taxon>eudicotyledons</taxon>
        <taxon>Gunneridae</taxon>
        <taxon>Pentapetalae</taxon>
        <taxon>rosids</taxon>
        <taxon>fabids</taxon>
        <taxon>Fabales</taxon>
        <taxon>Fabaceae</taxon>
        <taxon>Papilionoideae</taxon>
        <taxon>50 kb inversion clade</taxon>
        <taxon>dalbergioids sensu lato</taxon>
        <taxon>Dalbergieae</taxon>
        <taxon>Pterocarpus clade</taxon>
        <taxon>Stylosanthes</taxon>
    </lineage>
</organism>
<evidence type="ECO:0000313" key="1">
    <source>
        <dbReference type="EMBL" id="MED6117778.1"/>
    </source>
</evidence>
<evidence type="ECO:0000313" key="2">
    <source>
        <dbReference type="Proteomes" id="UP001341840"/>
    </source>
</evidence>
<accession>A0ABU6R1W4</accession>